<accession>A0A7J4JH67</accession>
<sequence>MKVDALELEAARKWICENLAHEGVGTLYERYMVVELLDRLRAKYGFKSVCEYGCEITKGYDNLPVLGKCDVSRDMAEAKRYAKEWQAPKRPAFTDKPGTYDFVWSFALAHMRPGIVKEMVAHSNRYVLVCVPNYWNPGTFIHWFYHRFSQAACTHAERGSARLRTVAGVTRLVRQAGLRILEQGYVDLPLIPDIGFSLEEAKREFGLAPKDKPISSATKSYAEWLKTFERLWFVEKNPWLPGSIKSVAAHHIYVFAEKG</sequence>
<dbReference type="EMBL" id="DUGH01000111">
    <property type="protein sequence ID" value="HIH16664.1"/>
    <property type="molecule type" value="Genomic_DNA"/>
</dbReference>
<dbReference type="Gene3D" id="3.40.50.150">
    <property type="entry name" value="Vaccinia Virus protein VP39"/>
    <property type="match status" value="1"/>
</dbReference>
<dbReference type="Proteomes" id="UP000564964">
    <property type="component" value="Unassembled WGS sequence"/>
</dbReference>
<dbReference type="SUPFAM" id="SSF53335">
    <property type="entry name" value="S-adenosyl-L-methionine-dependent methyltransferases"/>
    <property type="match status" value="1"/>
</dbReference>
<evidence type="ECO:0000313" key="2">
    <source>
        <dbReference type="Proteomes" id="UP000564964"/>
    </source>
</evidence>
<name>A0A7J4JH67_9ARCH</name>
<proteinExistence type="predicted"/>
<protein>
    <recommendedName>
        <fullName evidence="3">Class I SAM-dependent methyltransferase</fullName>
    </recommendedName>
</protein>
<reference evidence="2" key="1">
    <citation type="journal article" date="2020" name="bioRxiv">
        <title>A rank-normalized archaeal taxonomy based on genome phylogeny resolves widespread incomplete and uneven classifications.</title>
        <authorList>
            <person name="Rinke C."/>
            <person name="Chuvochina M."/>
            <person name="Mussig A.J."/>
            <person name="Chaumeil P.-A."/>
            <person name="Waite D.W."/>
            <person name="Whitman W.B."/>
            <person name="Parks D.H."/>
            <person name="Hugenholtz P."/>
        </authorList>
    </citation>
    <scope>NUCLEOTIDE SEQUENCE [LARGE SCALE GENOMIC DNA]</scope>
</reference>
<evidence type="ECO:0008006" key="3">
    <source>
        <dbReference type="Google" id="ProtNLM"/>
    </source>
</evidence>
<evidence type="ECO:0000313" key="1">
    <source>
        <dbReference type="EMBL" id="HIH16664.1"/>
    </source>
</evidence>
<dbReference type="InterPro" id="IPR029063">
    <property type="entry name" value="SAM-dependent_MTases_sf"/>
</dbReference>
<organism evidence="1 2">
    <name type="scientific">Candidatus Iainarchaeum sp</name>
    <dbReference type="NCBI Taxonomy" id="3101447"/>
    <lineage>
        <taxon>Archaea</taxon>
        <taxon>Candidatus Iainarchaeota</taxon>
        <taxon>Candidatus Iainarchaeia</taxon>
        <taxon>Candidatus Iainarchaeales</taxon>
        <taxon>Candidatus Iainarchaeaceae</taxon>
        <taxon>Candidatus Iainarchaeum</taxon>
    </lineage>
</organism>
<gene>
    <name evidence="1" type="ORF">HA252_04635</name>
</gene>
<comment type="caution">
    <text evidence="1">The sequence shown here is derived from an EMBL/GenBank/DDBJ whole genome shotgun (WGS) entry which is preliminary data.</text>
</comment>
<dbReference type="AlphaFoldDB" id="A0A7J4JH67"/>